<protein>
    <submittedName>
        <fullName evidence="3">Barstar family protein</fullName>
    </submittedName>
</protein>
<evidence type="ECO:0000313" key="4">
    <source>
        <dbReference type="Proteomes" id="UP001139157"/>
    </source>
</evidence>
<reference evidence="3" key="1">
    <citation type="submission" date="2022-06" db="EMBL/GenBank/DDBJ databases">
        <title>Novel species in genus nocardia.</title>
        <authorList>
            <person name="Li F."/>
        </authorList>
    </citation>
    <scope>NUCLEOTIDE SEQUENCE</scope>
    <source>
        <strain evidence="3">CDC141</strain>
    </source>
</reference>
<comment type="caution">
    <text evidence="3">The sequence shown here is derived from an EMBL/GenBank/DDBJ whole genome shotgun (WGS) entry which is preliminary data.</text>
</comment>
<organism evidence="3 4">
    <name type="scientific">Nocardia pulmonis</name>
    <dbReference type="NCBI Taxonomy" id="2951408"/>
    <lineage>
        <taxon>Bacteria</taxon>
        <taxon>Bacillati</taxon>
        <taxon>Actinomycetota</taxon>
        <taxon>Actinomycetes</taxon>
        <taxon>Mycobacteriales</taxon>
        <taxon>Nocardiaceae</taxon>
        <taxon>Nocardia</taxon>
    </lineage>
</organism>
<evidence type="ECO:0000313" key="3">
    <source>
        <dbReference type="EMBL" id="MCM6777999.1"/>
    </source>
</evidence>
<dbReference type="AlphaFoldDB" id="A0A9X2J0M6"/>
<dbReference type="Gene3D" id="3.30.370.10">
    <property type="entry name" value="Barstar-like"/>
    <property type="match status" value="1"/>
</dbReference>
<comment type="similarity">
    <text evidence="1">Belongs to the barstar family.</text>
</comment>
<dbReference type="Proteomes" id="UP001139157">
    <property type="component" value="Unassembled WGS sequence"/>
</dbReference>
<name>A0A9X2J0M6_9NOCA</name>
<keyword evidence="4" id="KW-1185">Reference proteome</keyword>
<dbReference type="CDD" id="cd05141">
    <property type="entry name" value="Barstar_evA4336-like"/>
    <property type="match status" value="1"/>
</dbReference>
<evidence type="ECO:0000256" key="1">
    <source>
        <dbReference type="ARBA" id="ARBA00006845"/>
    </source>
</evidence>
<dbReference type="InterPro" id="IPR035905">
    <property type="entry name" value="Barstar-like_sf"/>
</dbReference>
<proteinExistence type="inferred from homology"/>
<dbReference type="SUPFAM" id="SSF52038">
    <property type="entry name" value="Barstar-related"/>
    <property type="match status" value="1"/>
</dbReference>
<dbReference type="RefSeq" id="WP_251917456.1">
    <property type="nucleotide sequence ID" value="NZ_JAMRXG010000018.1"/>
</dbReference>
<accession>A0A9X2J0M6</accession>
<feature type="domain" description="Barstar (barnase inhibitor)" evidence="2">
    <location>
        <begin position="48"/>
        <end position="142"/>
    </location>
</feature>
<dbReference type="Pfam" id="PF01337">
    <property type="entry name" value="Barstar"/>
    <property type="match status" value="1"/>
</dbReference>
<gene>
    <name evidence="3" type="ORF">NDR86_31400</name>
</gene>
<evidence type="ECO:0000259" key="2">
    <source>
        <dbReference type="Pfam" id="PF01337"/>
    </source>
</evidence>
<dbReference type="InterPro" id="IPR000468">
    <property type="entry name" value="Barstar"/>
</dbReference>
<dbReference type="EMBL" id="JAMRXG010000018">
    <property type="protein sequence ID" value="MCM6777999.1"/>
    <property type="molecule type" value="Genomic_DNA"/>
</dbReference>
<sequence length="158" mass="17483">MSSSMTLSQFLADARVTERAGAPVLGAVAAADREFSGVRYQAPADYIVRELRGDKMRTLAGVYDEFAAALQFPYYFGANKDAFDECLRDLDDFIGRAAGYVLVVRHAEQLLADQPGEREWFVEAMRDSAAYWAKRDTAYRVVQQGDPKALNAVAVTLS</sequence>